<keyword evidence="1" id="KW-1133">Transmembrane helix</keyword>
<proteinExistence type="predicted"/>
<evidence type="ECO:0000256" key="1">
    <source>
        <dbReference type="SAM" id="Phobius"/>
    </source>
</evidence>
<evidence type="ECO:0000313" key="3">
    <source>
        <dbReference type="Proteomes" id="UP000070529"/>
    </source>
</evidence>
<sequence>MHLSNCVWVQKNDPAYKEFERLSWHPVLSLKTTSGELYYCLTKEKTTLSELQKTQLLAPICIVDGDYSDMLIFLEEEGKAFYWRDKVCFFMEDCASSVLQSKIGQSIQNKVLTNEAMLEIVNSANITAKTHFGNEIYIIGTLVVFILFALGAYWWLF</sequence>
<dbReference type="EMBL" id="LNTY01000049">
    <property type="protein sequence ID" value="KXF80793.1"/>
    <property type="molecule type" value="Genomic_DNA"/>
</dbReference>
<feature type="transmembrane region" description="Helical" evidence="1">
    <location>
        <begin position="136"/>
        <end position="156"/>
    </location>
</feature>
<protein>
    <submittedName>
        <fullName evidence="2">Uncharacterized protein</fullName>
    </submittedName>
</protein>
<keyword evidence="3" id="KW-1185">Reference proteome</keyword>
<evidence type="ECO:0000313" key="2">
    <source>
        <dbReference type="EMBL" id="KXF80793.1"/>
    </source>
</evidence>
<accession>A0A135I5S0</accession>
<dbReference type="STRING" id="294935.ATN88_16065"/>
<keyword evidence="1" id="KW-0472">Membrane</keyword>
<organism evidence="2 3">
    <name type="scientific">Enterovibrio coralii</name>
    <dbReference type="NCBI Taxonomy" id="294935"/>
    <lineage>
        <taxon>Bacteria</taxon>
        <taxon>Pseudomonadati</taxon>
        <taxon>Pseudomonadota</taxon>
        <taxon>Gammaproteobacteria</taxon>
        <taxon>Vibrionales</taxon>
        <taxon>Vibrionaceae</taxon>
        <taxon>Enterovibrio</taxon>
    </lineage>
</organism>
<reference evidence="2 3" key="1">
    <citation type="submission" date="2015-11" db="EMBL/GenBank/DDBJ databases">
        <title>Genomic Taxonomy of the Vibrionaceae.</title>
        <authorList>
            <person name="Gomez-Gil B."/>
            <person name="Enciso-Ibarra J."/>
        </authorList>
    </citation>
    <scope>NUCLEOTIDE SEQUENCE [LARGE SCALE GENOMIC DNA]</scope>
    <source>
        <strain evidence="2 3">CAIM 912</strain>
    </source>
</reference>
<keyword evidence="1" id="KW-0812">Transmembrane</keyword>
<name>A0A135I5S0_9GAMM</name>
<comment type="caution">
    <text evidence="2">The sequence shown here is derived from an EMBL/GenBank/DDBJ whole genome shotgun (WGS) entry which is preliminary data.</text>
</comment>
<dbReference type="AlphaFoldDB" id="A0A135I5S0"/>
<gene>
    <name evidence="2" type="ORF">ATN88_16065</name>
</gene>
<dbReference type="Proteomes" id="UP000070529">
    <property type="component" value="Unassembled WGS sequence"/>
</dbReference>